<accession>A0A6G1JIQ1</accession>
<evidence type="ECO:0000259" key="12">
    <source>
        <dbReference type="Pfam" id="PF16575"/>
    </source>
</evidence>
<evidence type="ECO:0000256" key="1">
    <source>
        <dbReference type="ARBA" id="ARBA00003798"/>
    </source>
</evidence>
<dbReference type="PANTHER" id="PTHR12755:SF6">
    <property type="entry name" value="POLYRIBONUCLEOTIDE 5'-HYDROXYL-KINASE CLP1"/>
    <property type="match status" value="1"/>
</dbReference>
<comment type="similarity">
    <text evidence="9">Belongs to the Clp1 family. Clp1 subfamily.</text>
</comment>
<dbReference type="InterPro" id="IPR038239">
    <property type="entry name" value="Clp1_N_sf"/>
</dbReference>
<keyword evidence="7 9" id="KW-0067">ATP-binding</keyword>
<keyword evidence="14" id="KW-1185">Reference proteome</keyword>
<dbReference type="InterPro" id="IPR045116">
    <property type="entry name" value="Clp1/Grc3"/>
</dbReference>
<comment type="function">
    <text evidence="9">Required for endonucleolytic cleavage during polyadenylation-dependent pre-mRNA 3'-end formation.</text>
</comment>
<feature type="binding site" evidence="9">
    <location>
        <begin position="136"/>
        <end position="141"/>
    </location>
    <ligand>
        <name>ATP</name>
        <dbReference type="ChEBI" id="CHEBI:30616"/>
    </ligand>
</feature>
<dbReference type="InterPro" id="IPR032319">
    <property type="entry name" value="CLP1_P"/>
</dbReference>
<evidence type="ECO:0000256" key="7">
    <source>
        <dbReference type="ARBA" id="ARBA00022840"/>
    </source>
</evidence>
<dbReference type="GO" id="GO:0006388">
    <property type="term" value="P:tRNA splicing, via endonucleolytic cleavage and ligation"/>
    <property type="evidence" value="ECO:0007669"/>
    <property type="project" value="TreeGrafter"/>
</dbReference>
<feature type="domain" description="Clp1 P-loop" evidence="12">
    <location>
        <begin position="133"/>
        <end position="336"/>
    </location>
</feature>
<sequence>MISLPGLNLGAQPAEPLNVPALSATRTQDLAANTEYRFEVSFSRTLTLKLLSGTAEFLGTELAPASSYTFQGTKGAVFTWHGCKLEISGEADSEYVAEETQMMGYANAHFALESLREKSAQNCELGPRVLIVGPENAGKTTLARTLTAYAVKTGRQPMVVNLDPRQGMLSVPGSFTAAAFSSIVDVEEGWGSSPISGPSPIPVKMPLVYHYGLKDPEEGKVFKPLVTRMALAVTSRLEEDKASKQAGFIIDSPGGISQGKAGVYENIEHIISEFSVNVLFVLGSERLYSDLSRKYANRPTDEAVHVVRLEKSGGCVDRTEEYMKALRHAQIRAYFFGHGENTLAPHSQAANYDDLTIFKISDSTDNSAFGPDDDNVYAPTTSLYERITPSSSIVNSLLAITSASANDRQDTIRDSSVRGYMYVADIDEGKKRVKLLSPQPGQVPTNALVMGTFPEDVAALVS</sequence>
<dbReference type="FunFam" id="2.60.120.1030:FF:000001">
    <property type="entry name" value="Protein CLP1 homolog 5"/>
    <property type="match status" value="1"/>
</dbReference>
<evidence type="ECO:0000256" key="9">
    <source>
        <dbReference type="HAMAP-Rule" id="MF_03035"/>
    </source>
</evidence>
<keyword evidence="6 9" id="KW-0547">Nucleotide-binding</keyword>
<dbReference type="InterPro" id="IPR027417">
    <property type="entry name" value="P-loop_NTPase"/>
</dbReference>
<dbReference type="GO" id="GO:0005849">
    <property type="term" value="C:mRNA cleavage factor complex"/>
    <property type="evidence" value="ECO:0007669"/>
    <property type="project" value="UniProtKB-UniRule"/>
</dbReference>
<name>A0A6G1JIQ1_9PLEO</name>
<dbReference type="InterPro" id="IPR032324">
    <property type="entry name" value="Clp1_N"/>
</dbReference>
<dbReference type="Pfam" id="PF16573">
    <property type="entry name" value="CLP1_N"/>
    <property type="match status" value="1"/>
</dbReference>
<evidence type="ECO:0000313" key="14">
    <source>
        <dbReference type="Proteomes" id="UP000799291"/>
    </source>
</evidence>
<evidence type="ECO:0000313" key="13">
    <source>
        <dbReference type="EMBL" id="KAF2690424.1"/>
    </source>
</evidence>
<dbReference type="InterPro" id="IPR010655">
    <property type="entry name" value="Clp1_C"/>
</dbReference>
<protein>
    <recommendedName>
        <fullName evidence="4">Polynucleotide 5'-hydroxyl-kinase GRC3</fullName>
    </recommendedName>
    <alternativeName>
        <fullName evidence="3">Polynucleotide 5'-hydroxyl-kinase grc3</fullName>
    </alternativeName>
</protein>
<comment type="subunit">
    <text evidence="9">Component of a pre-mRNA cleavage factor complex. Interacts directly with PCF11.</text>
</comment>
<dbReference type="GO" id="GO:0031124">
    <property type="term" value="P:mRNA 3'-end processing"/>
    <property type="evidence" value="ECO:0007669"/>
    <property type="project" value="UniProtKB-UniRule"/>
</dbReference>
<dbReference type="GO" id="GO:0005524">
    <property type="term" value="F:ATP binding"/>
    <property type="evidence" value="ECO:0007669"/>
    <property type="project" value="UniProtKB-UniRule"/>
</dbReference>
<keyword evidence="5 9" id="KW-0507">mRNA processing</keyword>
<comment type="function">
    <text evidence="1">Polynucleotide 5'-kinase involved in rRNA processing.</text>
</comment>
<evidence type="ECO:0000259" key="11">
    <source>
        <dbReference type="Pfam" id="PF16573"/>
    </source>
</evidence>
<dbReference type="InterPro" id="IPR038238">
    <property type="entry name" value="Clp1_C_sf"/>
</dbReference>
<dbReference type="PANTHER" id="PTHR12755">
    <property type="entry name" value="CLEAVAGE/POLYADENYLATION FACTOR IA SUBUNIT CLP1P"/>
    <property type="match status" value="1"/>
</dbReference>
<evidence type="ECO:0000259" key="10">
    <source>
        <dbReference type="Pfam" id="PF06807"/>
    </source>
</evidence>
<gene>
    <name evidence="9" type="primary">CLP1</name>
    <name evidence="13" type="ORF">K458DRAFT_383533</name>
</gene>
<dbReference type="Proteomes" id="UP000799291">
    <property type="component" value="Unassembled WGS sequence"/>
</dbReference>
<evidence type="ECO:0000256" key="4">
    <source>
        <dbReference type="ARBA" id="ARBA00019824"/>
    </source>
</evidence>
<dbReference type="SUPFAM" id="SSF52540">
    <property type="entry name" value="P-loop containing nucleoside triphosphate hydrolases"/>
    <property type="match status" value="1"/>
</dbReference>
<evidence type="ECO:0000256" key="5">
    <source>
        <dbReference type="ARBA" id="ARBA00022664"/>
    </source>
</evidence>
<dbReference type="HAMAP" id="MF_03035">
    <property type="entry name" value="Clp1"/>
    <property type="match status" value="1"/>
</dbReference>
<dbReference type="Pfam" id="PF16575">
    <property type="entry name" value="CLP1_P"/>
    <property type="match status" value="1"/>
</dbReference>
<dbReference type="Gene3D" id="2.40.30.330">
    <property type="entry name" value="Pre-mRNA cleavage complex subunit Clp1, C-terminal domain"/>
    <property type="match status" value="1"/>
</dbReference>
<feature type="domain" description="Clp1 C-terminal" evidence="10">
    <location>
        <begin position="343"/>
        <end position="454"/>
    </location>
</feature>
<evidence type="ECO:0000256" key="2">
    <source>
        <dbReference type="ARBA" id="ARBA00004123"/>
    </source>
</evidence>
<feature type="domain" description="Clp1 N-terminal" evidence="11">
    <location>
        <begin position="30"/>
        <end position="118"/>
    </location>
</feature>
<keyword evidence="8 9" id="KW-0539">Nucleus</keyword>
<evidence type="ECO:0000256" key="6">
    <source>
        <dbReference type="ARBA" id="ARBA00022741"/>
    </source>
</evidence>
<feature type="binding site" evidence="9">
    <location>
        <position position="35"/>
    </location>
    <ligand>
        <name>ATP</name>
        <dbReference type="ChEBI" id="CHEBI:30616"/>
    </ligand>
</feature>
<feature type="binding site" evidence="9">
    <location>
        <position position="74"/>
    </location>
    <ligand>
        <name>ATP</name>
        <dbReference type="ChEBI" id="CHEBI:30616"/>
    </ligand>
</feature>
<dbReference type="InterPro" id="IPR028606">
    <property type="entry name" value="Clp1"/>
</dbReference>
<comment type="subcellular location">
    <subcellularLocation>
        <location evidence="2 9">Nucleus</location>
    </subcellularLocation>
</comment>
<evidence type="ECO:0000256" key="3">
    <source>
        <dbReference type="ARBA" id="ARBA00018706"/>
    </source>
</evidence>
<dbReference type="EMBL" id="MU005571">
    <property type="protein sequence ID" value="KAF2690424.1"/>
    <property type="molecule type" value="Genomic_DNA"/>
</dbReference>
<dbReference type="AlphaFoldDB" id="A0A6G1JIQ1"/>
<organism evidence="13 14">
    <name type="scientific">Lentithecium fluviatile CBS 122367</name>
    <dbReference type="NCBI Taxonomy" id="1168545"/>
    <lineage>
        <taxon>Eukaryota</taxon>
        <taxon>Fungi</taxon>
        <taxon>Dikarya</taxon>
        <taxon>Ascomycota</taxon>
        <taxon>Pezizomycotina</taxon>
        <taxon>Dothideomycetes</taxon>
        <taxon>Pleosporomycetidae</taxon>
        <taxon>Pleosporales</taxon>
        <taxon>Massarineae</taxon>
        <taxon>Lentitheciaceae</taxon>
        <taxon>Lentithecium</taxon>
    </lineage>
</organism>
<dbReference type="GO" id="GO:0051731">
    <property type="term" value="F:polynucleotide 5'-hydroxyl-kinase activity"/>
    <property type="evidence" value="ECO:0007669"/>
    <property type="project" value="InterPro"/>
</dbReference>
<proteinExistence type="inferred from homology"/>
<dbReference type="Gene3D" id="3.40.50.300">
    <property type="entry name" value="P-loop containing nucleotide triphosphate hydrolases"/>
    <property type="match status" value="1"/>
</dbReference>
<dbReference type="OrthoDB" id="258143at2759"/>
<dbReference type="Pfam" id="PF06807">
    <property type="entry name" value="Clp1"/>
    <property type="match status" value="1"/>
</dbReference>
<reference evidence="13" key="1">
    <citation type="journal article" date="2020" name="Stud. Mycol.">
        <title>101 Dothideomycetes genomes: a test case for predicting lifestyles and emergence of pathogens.</title>
        <authorList>
            <person name="Haridas S."/>
            <person name="Albert R."/>
            <person name="Binder M."/>
            <person name="Bloem J."/>
            <person name="Labutti K."/>
            <person name="Salamov A."/>
            <person name="Andreopoulos B."/>
            <person name="Baker S."/>
            <person name="Barry K."/>
            <person name="Bills G."/>
            <person name="Bluhm B."/>
            <person name="Cannon C."/>
            <person name="Castanera R."/>
            <person name="Culley D."/>
            <person name="Daum C."/>
            <person name="Ezra D."/>
            <person name="Gonzalez J."/>
            <person name="Henrissat B."/>
            <person name="Kuo A."/>
            <person name="Liang C."/>
            <person name="Lipzen A."/>
            <person name="Lutzoni F."/>
            <person name="Magnuson J."/>
            <person name="Mondo S."/>
            <person name="Nolan M."/>
            <person name="Ohm R."/>
            <person name="Pangilinan J."/>
            <person name="Park H.-J."/>
            <person name="Ramirez L."/>
            <person name="Alfaro M."/>
            <person name="Sun H."/>
            <person name="Tritt A."/>
            <person name="Yoshinaga Y."/>
            <person name="Zwiers L.-H."/>
            <person name="Turgeon B."/>
            <person name="Goodwin S."/>
            <person name="Spatafora J."/>
            <person name="Crous P."/>
            <person name="Grigoriev I."/>
        </authorList>
    </citation>
    <scope>NUCLEOTIDE SEQUENCE</scope>
    <source>
        <strain evidence="13">CBS 122367</strain>
    </source>
</reference>
<evidence type="ECO:0000256" key="8">
    <source>
        <dbReference type="ARBA" id="ARBA00023242"/>
    </source>
</evidence>
<dbReference type="Gene3D" id="2.60.120.1030">
    <property type="entry name" value="Clp1, DNA binding domain"/>
    <property type="match status" value="1"/>
</dbReference>